<dbReference type="CDD" id="cd19071">
    <property type="entry name" value="AKR_AKR1-5-like"/>
    <property type="match status" value="1"/>
</dbReference>
<evidence type="ECO:0000259" key="4">
    <source>
        <dbReference type="Pfam" id="PF00248"/>
    </source>
</evidence>
<organism evidence="5">
    <name type="scientific">Haptolina ericina</name>
    <dbReference type="NCBI Taxonomy" id="156174"/>
    <lineage>
        <taxon>Eukaryota</taxon>
        <taxon>Haptista</taxon>
        <taxon>Haptophyta</taxon>
        <taxon>Prymnesiophyceae</taxon>
        <taxon>Prymnesiales</taxon>
        <taxon>Prymnesiaceae</taxon>
        <taxon>Haptolina</taxon>
    </lineage>
</organism>
<sequence length="312" mass="34263">MKRSGRLKTTRVVSTPPFDAGSATAATTCALKGGSLMPILGLGGGIFGGGAEEAIVSAIKLGYRLVDTSPKYGTEAALGRAIARSGVTRADVFVQTKVCNVGYTTALRSFARSLERLGLDYVDLLLMHSGISGAAKADPRSPRHSEDRAGTWRAMCQLKQEGKVRSIGVCNFSLRMLRELSRAEPPAVLQLEWHPLLQRWHVLRYCREQGIVVQGYGSGGGGWRLWRKRPELELLRRAPMQLAAHGKSAHQVSLRWAIEHGVCVIPKAERPNHQLENLQLFDFRLSADEMAALDGLSAHRSVYRFCDPDKYA</sequence>
<accession>A0A7S3B5P7</accession>
<reference evidence="5" key="1">
    <citation type="submission" date="2021-01" db="EMBL/GenBank/DDBJ databases">
        <authorList>
            <person name="Corre E."/>
            <person name="Pelletier E."/>
            <person name="Niang G."/>
            <person name="Scheremetjew M."/>
            <person name="Finn R."/>
            <person name="Kale V."/>
            <person name="Holt S."/>
            <person name="Cochrane G."/>
            <person name="Meng A."/>
            <person name="Brown T."/>
            <person name="Cohen L."/>
        </authorList>
    </citation>
    <scope>NUCLEOTIDE SEQUENCE</scope>
    <source>
        <strain evidence="5">CCMP281</strain>
    </source>
</reference>
<evidence type="ECO:0000256" key="2">
    <source>
        <dbReference type="PIRSR" id="PIRSR000097-2"/>
    </source>
</evidence>
<dbReference type="EMBL" id="HBHX01045049">
    <property type="protein sequence ID" value="CAE0124243.1"/>
    <property type="molecule type" value="Transcribed_RNA"/>
</dbReference>
<dbReference type="PROSITE" id="PS00062">
    <property type="entry name" value="ALDOKETO_REDUCTASE_2"/>
    <property type="match status" value="1"/>
</dbReference>
<dbReference type="InterPro" id="IPR018170">
    <property type="entry name" value="Aldo/ket_reductase_CS"/>
</dbReference>
<dbReference type="PRINTS" id="PR00069">
    <property type="entry name" value="ALDKETRDTASE"/>
</dbReference>
<dbReference type="AlphaFoldDB" id="A0A7S3B5P7"/>
<dbReference type="PANTHER" id="PTHR43827:SF10">
    <property type="entry name" value="ZGC:110366"/>
    <property type="match status" value="1"/>
</dbReference>
<protein>
    <recommendedName>
        <fullName evidence="4">NADP-dependent oxidoreductase domain-containing protein</fullName>
    </recommendedName>
</protein>
<proteinExistence type="predicted"/>
<gene>
    <name evidence="5" type="ORF">HERI1096_LOCUS24927</name>
</gene>
<feature type="site" description="Lowers pKa of active site Tyr" evidence="3">
    <location>
        <position position="97"/>
    </location>
</feature>
<feature type="domain" description="NADP-dependent oxidoreductase" evidence="4">
    <location>
        <begin position="51"/>
        <end position="296"/>
    </location>
</feature>
<dbReference type="PROSITE" id="PS00798">
    <property type="entry name" value="ALDOKETO_REDUCTASE_1"/>
    <property type="match status" value="1"/>
</dbReference>
<dbReference type="Gene3D" id="3.20.20.100">
    <property type="entry name" value="NADP-dependent oxidoreductase domain"/>
    <property type="match status" value="1"/>
</dbReference>
<dbReference type="InterPro" id="IPR036812">
    <property type="entry name" value="NAD(P)_OxRdtase_dom_sf"/>
</dbReference>
<dbReference type="SUPFAM" id="SSF51430">
    <property type="entry name" value="NAD(P)-linked oxidoreductase"/>
    <property type="match status" value="1"/>
</dbReference>
<feature type="binding site" evidence="2">
    <location>
        <position position="128"/>
    </location>
    <ligand>
        <name>substrate</name>
    </ligand>
</feature>
<dbReference type="Pfam" id="PF00248">
    <property type="entry name" value="Aldo_ket_red"/>
    <property type="match status" value="1"/>
</dbReference>
<dbReference type="PIRSF" id="PIRSF000097">
    <property type="entry name" value="AKR"/>
    <property type="match status" value="1"/>
</dbReference>
<dbReference type="PANTHER" id="PTHR43827">
    <property type="entry name" value="2,5-DIKETO-D-GLUCONIC ACID REDUCTASE"/>
    <property type="match status" value="1"/>
</dbReference>
<dbReference type="InterPro" id="IPR020471">
    <property type="entry name" value="AKR"/>
</dbReference>
<evidence type="ECO:0000256" key="1">
    <source>
        <dbReference type="PIRSR" id="PIRSR000097-1"/>
    </source>
</evidence>
<dbReference type="InterPro" id="IPR023210">
    <property type="entry name" value="NADP_OxRdtase_dom"/>
</dbReference>
<evidence type="ECO:0000313" key="5">
    <source>
        <dbReference type="EMBL" id="CAE0124243.1"/>
    </source>
</evidence>
<name>A0A7S3B5P7_9EUKA</name>
<dbReference type="GO" id="GO:0016491">
    <property type="term" value="F:oxidoreductase activity"/>
    <property type="evidence" value="ECO:0007669"/>
    <property type="project" value="InterPro"/>
</dbReference>
<evidence type="ECO:0000256" key="3">
    <source>
        <dbReference type="PIRSR" id="PIRSR000097-3"/>
    </source>
</evidence>
<feature type="active site" description="Proton donor" evidence="1">
    <location>
        <position position="72"/>
    </location>
</feature>